<dbReference type="GO" id="GO:0009279">
    <property type="term" value="C:cell outer membrane"/>
    <property type="evidence" value="ECO:0007669"/>
    <property type="project" value="UniProtKB-SubCell"/>
</dbReference>
<dbReference type="InterPro" id="IPR011990">
    <property type="entry name" value="TPR-like_helical_dom_sf"/>
</dbReference>
<dbReference type="SUPFAM" id="SSF48452">
    <property type="entry name" value="TPR-like"/>
    <property type="match status" value="1"/>
</dbReference>
<dbReference type="Gene3D" id="1.25.40.390">
    <property type="match status" value="1"/>
</dbReference>
<evidence type="ECO:0000259" key="7">
    <source>
        <dbReference type="Pfam" id="PF14322"/>
    </source>
</evidence>
<keyword evidence="3" id="KW-0732">Signal</keyword>
<keyword evidence="5" id="KW-0998">Cell outer membrane</keyword>
<evidence type="ECO:0000256" key="4">
    <source>
        <dbReference type="ARBA" id="ARBA00023136"/>
    </source>
</evidence>
<accession>A0A5D4GYV9</accession>
<evidence type="ECO:0000259" key="6">
    <source>
        <dbReference type="Pfam" id="PF07980"/>
    </source>
</evidence>
<evidence type="ECO:0000313" key="8">
    <source>
        <dbReference type="EMBL" id="TYR33588.1"/>
    </source>
</evidence>
<comment type="subcellular location">
    <subcellularLocation>
        <location evidence="1">Cell outer membrane</location>
    </subcellularLocation>
</comment>
<keyword evidence="9" id="KW-1185">Reference proteome</keyword>
<feature type="domain" description="SusD-like N-terminal" evidence="7">
    <location>
        <begin position="109"/>
        <end position="214"/>
    </location>
</feature>
<sequence length="508" mass="56649">MIMKKYINIALFSSLVLTTSCSKDFLDRPMENTKPAETIDYTDLSQMYGPVSGLYRTASKGAPGFVHWIDVGMRAVRGDDLDKGSTESDQSQLDEIKNFKNNASVQNFWGLNNCWTDYYGIIFYANETLLELDKFAEHIPSGDSENLALNARYRAEARFIRAFAHLIVSRVFGDVPILVDNVVINETEKSSVEQVRQFIINEMEESANALEDAAPRNAQHQGGVTKYSALLLKAKAASDIAKNDNGSPYWDIVLDATEQIIASNKFQLYEDFYELFKIKGKMSTESLYEIQYSDFGTPSGTDVRPGEFFAFQGPAGNQHGSPIAGWGFMKPSQKIINFLTERGDDIRLKTTVLYAGEDTESFVESPSGDKVYGNANGQTHFNGKAYSPANQMTPGRTAYGSDNNIRVLRYADALLLNAEAKIRKGQNGDASLNLVRERVDLDPITGATLTDVLDERRAEFACEWWGERYNDLLRTGTAQTALADYGFTPAAQYLPVPQIQKDLNPNLR</sequence>
<gene>
    <name evidence="8" type="ORF">FXV77_17120</name>
</gene>
<keyword evidence="4" id="KW-0472">Membrane</keyword>
<evidence type="ECO:0000256" key="1">
    <source>
        <dbReference type="ARBA" id="ARBA00004442"/>
    </source>
</evidence>
<reference evidence="8 9" key="1">
    <citation type="submission" date="2019-08" db="EMBL/GenBank/DDBJ databases">
        <title>Phlebobacter frassis gen. nov. sp. nov., a new member of family Sphingobacteriaceae isolated from sand fly rearing media.</title>
        <authorList>
            <person name="Kakumanu M.L."/>
            <person name="Marayati B.F."/>
            <person name="Wada-Katsumata A."/>
            <person name="Wasserberg G."/>
            <person name="Schal C."/>
            <person name="Apperson C.S."/>
            <person name="Ponnusamy L."/>
        </authorList>
    </citation>
    <scope>NUCLEOTIDE SEQUENCE [LARGE SCALE GENOMIC DNA]</scope>
    <source>
        <strain evidence="8 9">SSI9</strain>
    </source>
</reference>
<dbReference type="EMBL" id="VTAV01000015">
    <property type="protein sequence ID" value="TYR33588.1"/>
    <property type="molecule type" value="Genomic_DNA"/>
</dbReference>
<protein>
    <submittedName>
        <fullName evidence="8">RagB/SusD family nutrient uptake outer membrane protein</fullName>
    </submittedName>
</protein>
<evidence type="ECO:0000256" key="3">
    <source>
        <dbReference type="ARBA" id="ARBA00022729"/>
    </source>
</evidence>
<name>A0A5D4GYV9_9SPHI</name>
<comment type="caution">
    <text evidence="8">The sequence shown here is derived from an EMBL/GenBank/DDBJ whole genome shotgun (WGS) entry which is preliminary data.</text>
</comment>
<dbReference type="AlphaFoldDB" id="A0A5D4GYV9"/>
<dbReference type="InterPro" id="IPR033985">
    <property type="entry name" value="SusD-like_N"/>
</dbReference>
<evidence type="ECO:0000313" key="9">
    <source>
        <dbReference type="Proteomes" id="UP000322362"/>
    </source>
</evidence>
<dbReference type="Pfam" id="PF14322">
    <property type="entry name" value="SusD-like_3"/>
    <property type="match status" value="1"/>
</dbReference>
<dbReference type="Proteomes" id="UP000322362">
    <property type="component" value="Unassembled WGS sequence"/>
</dbReference>
<comment type="similarity">
    <text evidence="2">Belongs to the SusD family.</text>
</comment>
<dbReference type="InterPro" id="IPR012944">
    <property type="entry name" value="SusD_RagB_dom"/>
</dbReference>
<dbReference type="PROSITE" id="PS51257">
    <property type="entry name" value="PROKAR_LIPOPROTEIN"/>
    <property type="match status" value="1"/>
</dbReference>
<dbReference type="Pfam" id="PF07980">
    <property type="entry name" value="SusD_RagB"/>
    <property type="match status" value="1"/>
</dbReference>
<organism evidence="8 9">
    <name type="scientific">Sphingobacterium phlebotomi</name>
    <dbReference type="NCBI Taxonomy" id="2605433"/>
    <lineage>
        <taxon>Bacteria</taxon>
        <taxon>Pseudomonadati</taxon>
        <taxon>Bacteroidota</taxon>
        <taxon>Sphingobacteriia</taxon>
        <taxon>Sphingobacteriales</taxon>
        <taxon>Sphingobacteriaceae</taxon>
        <taxon>Sphingobacterium</taxon>
    </lineage>
</organism>
<proteinExistence type="inferred from homology"/>
<evidence type="ECO:0000256" key="5">
    <source>
        <dbReference type="ARBA" id="ARBA00023237"/>
    </source>
</evidence>
<evidence type="ECO:0000256" key="2">
    <source>
        <dbReference type="ARBA" id="ARBA00006275"/>
    </source>
</evidence>
<feature type="domain" description="RagB/SusD" evidence="6">
    <location>
        <begin position="319"/>
        <end position="482"/>
    </location>
</feature>